<evidence type="ECO:0000259" key="2">
    <source>
        <dbReference type="SMART" id="SM00737"/>
    </source>
</evidence>
<dbReference type="SUPFAM" id="SSF81296">
    <property type="entry name" value="E set domains"/>
    <property type="match status" value="1"/>
</dbReference>
<reference evidence="3" key="1">
    <citation type="submission" date="2020-10" db="EMBL/GenBank/DDBJ databases">
        <title>Chromosome-scale genome assembly of the Allis shad, Alosa alosa.</title>
        <authorList>
            <person name="Margot Z."/>
            <person name="Christophe K."/>
            <person name="Cabau C."/>
            <person name="Louis A."/>
            <person name="Berthelot C."/>
            <person name="Parey E."/>
            <person name="Roest Crollius H."/>
            <person name="Montfort J."/>
            <person name="Robinson-Rechavi M."/>
            <person name="Bucao C."/>
            <person name="Bouchez O."/>
            <person name="Gislard M."/>
            <person name="Lluch J."/>
            <person name="Milhes M."/>
            <person name="Lampietro C."/>
            <person name="Lopez Roques C."/>
            <person name="Donnadieu C."/>
            <person name="Braasch I."/>
            <person name="Desvignes T."/>
            <person name="Postlethwait J."/>
            <person name="Bobe J."/>
            <person name="Guiguen Y."/>
        </authorList>
    </citation>
    <scope>NUCLEOTIDE SEQUENCE</scope>
    <source>
        <strain evidence="3">M-15738</strain>
        <tissue evidence="3">Blood</tissue>
    </source>
</reference>
<protein>
    <recommendedName>
        <fullName evidence="2">MD-2-related lipid-recognition domain-containing protein</fullName>
    </recommendedName>
</protein>
<dbReference type="InterPro" id="IPR014756">
    <property type="entry name" value="Ig_E-set"/>
</dbReference>
<dbReference type="PANTHER" id="PTHR20838">
    <property type="entry name" value="LYMPHOCYTE ANTIGEN 86"/>
    <property type="match status" value="1"/>
</dbReference>
<dbReference type="GO" id="GO:0007399">
    <property type="term" value="P:nervous system development"/>
    <property type="evidence" value="ECO:0007669"/>
    <property type="project" value="UniProtKB-ARBA"/>
</dbReference>
<dbReference type="SMART" id="SM00737">
    <property type="entry name" value="ML"/>
    <property type="match status" value="1"/>
</dbReference>
<dbReference type="AlphaFoldDB" id="A0AAV6G1C1"/>
<dbReference type="InterPro" id="IPR039945">
    <property type="entry name" value="LY86"/>
</dbReference>
<proteinExistence type="predicted"/>
<feature type="chain" id="PRO_5043585601" description="MD-2-related lipid-recognition domain-containing protein" evidence="1">
    <location>
        <begin position="20"/>
        <end position="157"/>
    </location>
</feature>
<evidence type="ECO:0000313" key="3">
    <source>
        <dbReference type="EMBL" id="KAG5268904.1"/>
    </source>
</evidence>
<dbReference type="Gene3D" id="2.60.40.770">
    <property type="match status" value="1"/>
</dbReference>
<dbReference type="GO" id="GO:0045087">
    <property type="term" value="P:innate immune response"/>
    <property type="evidence" value="ECO:0007669"/>
    <property type="project" value="TreeGrafter"/>
</dbReference>
<feature type="signal peptide" evidence="1">
    <location>
        <begin position="1"/>
        <end position="19"/>
    </location>
</feature>
<name>A0AAV6G1C1_9TELE</name>
<feature type="domain" description="MD-2-related lipid-recognition" evidence="2">
    <location>
        <begin position="37"/>
        <end position="154"/>
    </location>
</feature>
<accession>A0AAV6G1C1</accession>
<keyword evidence="4" id="KW-1185">Reference proteome</keyword>
<dbReference type="GO" id="GO:0031666">
    <property type="term" value="P:positive regulation of lipopolysaccharide-mediated signaling pathway"/>
    <property type="evidence" value="ECO:0007669"/>
    <property type="project" value="TreeGrafter"/>
</dbReference>
<gene>
    <name evidence="3" type="ORF">AALO_G00217740</name>
</gene>
<dbReference type="InterPro" id="IPR003172">
    <property type="entry name" value="ML_dom"/>
</dbReference>
<dbReference type="PANTHER" id="PTHR20838:SF0">
    <property type="entry name" value="LYMPHOCYTE ANTIGEN 86"/>
    <property type="match status" value="1"/>
</dbReference>
<comment type="caution">
    <text evidence="3">The sequence shown here is derived from an EMBL/GenBank/DDBJ whole genome shotgun (WGS) entry which is preliminary data.</text>
</comment>
<dbReference type="Proteomes" id="UP000823561">
    <property type="component" value="Chromosome 16"/>
</dbReference>
<organism evidence="3 4">
    <name type="scientific">Alosa alosa</name>
    <name type="common">allis shad</name>
    <dbReference type="NCBI Taxonomy" id="278164"/>
    <lineage>
        <taxon>Eukaryota</taxon>
        <taxon>Metazoa</taxon>
        <taxon>Chordata</taxon>
        <taxon>Craniata</taxon>
        <taxon>Vertebrata</taxon>
        <taxon>Euteleostomi</taxon>
        <taxon>Actinopterygii</taxon>
        <taxon>Neopterygii</taxon>
        <taxon>Teleostei</taxon>
        <taxon>Clupei</taxon>
        <taxon>Clupeiformes</taxon>
        <taxon>Clupeoidei</taxon>
        <taxon>Clupeidae</taxon>
        <taxon>Alosa</taxon>
    </lineage>
</organism>
<dbReference type="EMBL" id="JADWDJ010000016">
    <property type="protein sequence ID" value="KAG5268904.1"/>
    <property type="molecule type" value="Genomic_DNA"/>
</dbReference>
<keyword evidence="1" id="KW-0732">Signal</keyword>
<sequence>MELSFLSLTLFFFTTMAEGVHWPEHVVCSSPHFQLSYASCDPFQDVGFTLNPCTDLHVQSEFNSTISLLLQHSIEELYLSLDLLHGDQKLLHYDEYLCLHHLPRFPFCGRKKGELINHDWPLKIKSIPFKGLFNIWIQLLNQDGYQIACANVTLIHD</sequence>
<evidence type="ECO:0000256" key="1">
    <source>
        <dbReference type="SAM" id="SignalP"/>
    </source>
</evidence>
<evidence type="ECO:0000313" key="4">
    <source>
        <dbReference type="Proteomes" id="UP000823561"/>
    </source>
</evidence>